<dbReference type="EMBL" id="JAECZO010000030">
    <property type="protein sequence ID" value="KAK7194058.1"/>
    <property type="molecule type" value="Genomic_DNA"/>
</dbReference>
<gene>
    <name evidence="3" type="ORF">NESM_000318500</name>
</gene>
<sequence length="320" mass="36135">MVAAATLSLRWRSLFRPLNVVALLLVVCVPVLVAGGVSARKQLPLNTPYPAVVQNALRCDVCSFIVANALYQVEAKREELQRKRLPLREDDVLEEVENMCVPFKDQGQWIRQVALNLETKPGSSQYHAEIGVVDFYSKCGRTCDTVAALCEEWMDSDDMDGFSARLVRDAKAGQVLSDASHRGAVFSAFCAPSLHCRKRTTLVSRLDAALQNNAQLREAIEADKLRKIKKEEREMETMLHRLTREQGQSADVFSRDEVRRMKDAFVSGTKEDVEAVDPTAFDLTDAEFTTLQEYMRGEERKNKPHRRESRTPNRDSDGDL</sequence>
<accession>A0AAW0EMG5</accession>
<evidence type="ECO:0000256" key="2">
    <source>
        <dbReference type="SAM" id="MobiDB-lite"/>
    </source>
</evidence>
<organism evidence="3 4">
    <name type="scientific">Novymonas esmeraldas</name>
    <dbReference type="NCBI Taxonomy" id="1808958"/>
    <lineage>
        <taxon>Eukaryota</taxon>
        <taxon>Discoba</taxon>
        <taxon>Euglenozoa</taxon>
        <taxon>Kinetoplastea</taxon>
        <taxon>Metakinetoplastina</taxon>
        <taxon>Trypanosomatida</taxon>
        <taxon>Trypanosomatidae</taxon>
        <taxon>Novymonas</taxon>
    </lineage>
</organism>
<dbReference type="Proteomes" id="UP001430356">
    <property type="component" value="Unassembled WGS sequence"/>
</dbReference>
<keyword evidence="4" id="KW-1185">Reference proteome</keyword>
<feature type="compositionally biased region" description="Basic and acidic residues" evidence="2">
    <location>
        <begin position="309"/>
        <end position="320"/>
    </location>
</feature>
<dbReference type="AlphaFoldDB" id="A0AAW0EMG5"/>
<protein>
    <submittedName>
        <fullName evidence="3">Uncharacterized protein</fullName>
    </submittedName>
</protein>
<proteinExistence type="predicted"/>
<reference evidence="3 4" key="1">
    <citation type="journal article" date="2021" name="MBio">
        <title>A New Model Trypanosomatid, Novymonas esmeraldas: Genomic Perception of Its 'Candidatus Pandoraea novymonadis' Endosymbiont.</title>
        <authorList>
            <person name="Zakharova A."/>
            <person name="Saura A."/>
            <person name="Butenko A."/>
            <person name="Podesvova L."/>
            <person name="Warmusova S."/>
            <person name="Kostygov A.Y."/>
            <person name="Nenarokova A."/>
            <person name="Lukes J."/>
            <person name="Opperdoes F.R."/>
            <person name="Yurchenko V."/>
        </authorList>
    </citation>
    <scope>NUCLEOTIDE SEQUENCE [LARGE SCALE GENOMIC DNA]</scope>
    <source>
        <strain evidence="3 4">E262AT.01</strain>
    </source>
</reference>
<keyword evidence="1" id="KW-0175">Coiled coil</keyword>
<evidence type="ECO:0000313" key="3">
    <source>
        <dbReference type="EMBL" id="KAK7194058.1"/>
    </source>
</evidence>
<comment type="caution">
    <text evidence="3">The sequence shown here is derived from an EMBL/GenBank/DDBJ whole genome shotgun (WGS) entry which is preliminary data.</text>
</comment>
<name>A0AAW0EMG5_9TRYP</name>
<evidence type="ECO:0000313" key="4">
    <source>
        <dbReference type="Proteomes" id="UP001430356"/>
    </source>
</evidence>
<feature type="region of interest" description="Disordered" evidence="2">
    <location>
        <begin position="291"/>
        <end position="320"/>
    </location>
</feature>
<dbReference type="PANTHER" id="PTHR36058">
    <property type="entry name" value="NUCLEOPHOSMIN"/>
    <property type="match status" value="1"/>
</dbReference>
<evidence type="ECO:0000256" key="1">
    <source>
        <dbReference type="SAM" id="Coils"/>
    </source>
</evidence>
<feature type="coiled-coil region" evidence="1">
    <location>
        <begin position="206"/>
        <end position="248"/>
    </location>
</feature>
<dbReference type="PANTHER" id="PTHR36058:SF1">
    <property type="entry name" value="NUCLEOPHOSMIN"/>
    <property type="match status" value="1"/>
</dbReference>